<proteinExistence type="predicted"/>
<organism evidence="2 3">
    <name type="scientific">Trichonephila clavata</name>
    <name type="common">Joro spider</name>
    <name type="synonym">Nephila clavata</name>
    <dbReference type="NCBI Taxonomy" id="2740835"/>
    <lineage>
        <taxon>Eukaryota</taxon>
        <taxon>Metazoa</taxon>
        <taxon>Ecdysozoa</taxon>
        <taxon>Arthropoda</taxon>
        <taxon>Chelicerata</taxon>
        <taxon>Arachnida</taxon>
        <taxon>Araneae</taxon>
        <taxon>Araneomorphae</taxon>
        <taxon>Entelegynae</taxon>
        <taxon>Araneoidea</taxon>
        <taxon>Nephilidae</taxon>
        <taxon>Trichonephila</taxon>
    </lineage>
</organism>
<gene>
    <name evidence="2" type="ORF">TNCT_182501</name>
</gene>
<feature type="compositionally biased region" description="Basic and acidic residues" evidence="1">
    <location>
        <begin position="105"/>
        <end position="120"/>
    </location>
</feature>
<evidence type="ECO:0000256" key="1">
    <source>
        <dbReference type="SAM" id="MobiDB-lite"/>
    </source>
</evidence>
<evidence type="ECO:0000313" key="3">
    <source>
        <dbReference type="Proteomes" id="UP000887116"/>
    </source>
</evidence>
<sequence>MQKVFASGLELLQQDLNIACHRVQNNDQFATKALSNDYKQSPIVERNTAEERGLESVMIGGKSQRLKQNERRRFRGPKSWEAEEPPDNKFGGRITFSPSSSTGMGRDRERKRCSREDGAKRCCVASSHPWDKDLPALCRRSLDFGHTGDEVHDDKEQEREAAKKKELEMG</sequence>
<accession>A0A8X6IXV4</accession>
<feature type="region of interest" description="Disordered" evidence="1">
    <location>
        <begin position="144"/>
        <end position="170"/>
    </location>
</feature>
<comment type="caution">
    <text evidence="2">The sequence shown here is derived from an EMBL/GenBank/DDBJ whole genome shotgun (WGS) entry which is preliminary data.</text>
</comment>
<name>A0A8X6IXV4_TRICU</name>
<evidence type="ECO:0000313" key="2">
    <source>
        <dbReference type="EMBL" id="GFR03248.1"/>
    </source>
</evidence>
<dbReference type="OrthoDB" id="6437022at2759"/>
<keyword evidence="3" id="KW-1185">Reference proteome</keyword>
<reference evidence="2" key="1">
    <citation type="submission" date="2020-07" db="EMBL/GenBank/DDBJ databases">
        <title>Multicomponent nature underlies the extraordinary mechanical properties of spider dragline silk.</title>
        <authorList>
            <person name="Kono N."/>
            <person name="Nakamura H."/>
            <person name="Mori M."/>
            <person name="Yoshida Y."/>
            <person name="Ohtoshi R."/>
            <person name="Malay A.D."/>
            <person name="Moran D.A.P."/>
            <person name="Tomita M."/>
            <person name="Numata K."/>
            <person name="Arakawa K."/>
        </authorList>
    </citation>
    <scope>NUCLEOTIDE SEQUENCE</scope>
</reference>
<dbReference type="Proteomes" id="UP000887116">
    <property type="component" value="Unassembled WGS sequence"/>
</dbReference>
<protein>
    <submittedName>
        <fullName evidence="2">Uncharacterized protein</fullName>
    </submittedName>
</protein>
<feature type="region of interest" description="Disordered" evidence="1">
    <location>
        <begin position="59"/>
        <end position="132"/>
    </location>
</feature>
<dbReference type="EMBL" id="BMAO01005701">
    <property type="protein sequence ID" value="GFR03248.1"/>
    <property type="molecule type" value="Genomic_DNA"/>
</dbReference>
<dbReference type="AlphaFoldDB" id="A0A8X6IXV4"/>